<dbReference type="Pfam" id="PF01370">
    <property type="entry name" value="Epimerase"/>
    <property type="match status" value="1"/>
</dbReference>
<dbReference type="InterPro" id="IPR001509">
    <property type="entry name" value="Epimerase_deHydtase"/>
</dbReference>
<organism evidence="4 5">
    <name type="scientific">Neptuniibacter caesariensis</name>
    <dbReference type="NCBI Taxonomy" id="207954"/>
    <lineage>
        <taxon>Bacteria</taxon>
        <taxon>Pseudomonadati</taxon>
        <taxon>Pseudomonadota</taxon>
        <taxon>Gammaproteobacteria</taxon>
        <taxon>Oceanospirillales</taxon>
        <taxon>Oceanospirillaceae</taxon>
        <taxon>Neptuniibacter</taxon>
    </lineage>
</organism>
<dbReference type="AlphaFoldDB" id="A0A7U8C5K1"/>
<comment type="pathway">
    <text evidence="1">Bacterial outer membrane biogenesis; LPS O-antigen biosynthesis.</text>
</comment>
<gene>
    <name evidence="4" type="ORF">MED92_16665</name>
</gene>
<dbReference type="Gene3D" id="3.40.50.720">
    <property type="entry name" value="NAD(P)-binding Rossmann-like Domain"/>
    <property type="match status" value="1"/>
</dbReference>
<dbReference type="EMBL" id="AAOW01000016">
    <property type="protein sequence ID" value="EAR60515.1"/>
    <property type="molecule type" value="Genomic_DNA"/>
</dbReference>
<dbReference type="InterPro" id="IPR036291">
    <property type="entry name" value="NAD(P)-bd_dom_sf"/>
</dbReference>
<sequence length="310" mass="33640">MNVLLTGATGFVGKGLLEYLSQNHSVTVALRTAKTGFQCSTYSIGEMDGYADWSHALYGQQVVIHAAARAHIMKDECSDPLEEYRRVNVSGTINLAKQAASAGVKRFIYISSIKVNGESTISSAPFKADDIPAPEDAYGISKFEAENALFKLASQTGMEVVVIRPPLIYGPHVKGNLANIIGLIDRGVPLPLGQTNNLRSFVALDNLVDLVSTCLDHPEAANQVFLVSDGKDLSTTDLIKKLAIAKGRAIRLFSVPESVLVGLLTLLGRKVIAQRLFGSLQVDIAKTRELLDWEPTVSVDEGFKRCFFED</sequence>
<comment type="caution">
    <text evidence="4">The sequence shown here is derived from an EMBL/GenBank/DDBJ whole genome shotgun (WGS) entry which is preliminary data.</text>
</comment>
<accession>A0A7U8C5K1</accession>
<evidence type="ECO:0000256" key="2">
    <source>
        <dbReference type="ARBA" id="ARBA00007637"/>
    </source>
</evidence>
<evidence type="ECO:0000259" key="3">
    <source>
        <dbReference type="Pfam" id="PF01370"/>
    </source>
</evidence>
<dbReference type="Proteomes" id="UP000002171">
    <property type="component" value="Unassembled WGS sequence"/>
</dbReference>
<dbReference type="CDD" id="cd05232">
    <property type="entry name" value="UDP_G4E_4_SDR_e"/>
    <property type="match status" value="1"/>
</dbReference>
<keyword evidence="5" id="KW-1185">Reference proteome</keyword>
<feature type="domain" description="NAD-dependent epimerase/dehydratase" evidence="3">
    <location>
        <begin position="3"/>
        <end position="222"/>
    </location>
</feature>
<dbReference type="SUPFAM" id="SSF51735">
    <property type="entry name" value="NAD(P)-binding Rossmann-fold domains"/>
    <property type="match status" value="1"/>
</dbReference>
<proteinExistence type="inferred from homology"/>
<dbReference type="RefSeq" id="WP_007020998.1">
    <property type="nucleotide sequence ID" value="NZ_CH724125.1"/>
</dbReference>
<protein>
    <submittedName>
        <fullName evidence="4">UDP-glucose 4-epimerase, putative</fullName>
    </submittedName>
</protein>
<evidence type="ECO:0000256" key="1">
    <source>
        <dbReference type="ARBA" id="ARBA00005125"/>
    </source>
</evidence>
<comment type="similarity">
    <text evidence="2">Belongs to the NAD(P)-dependent epimerase/dehydratase family.</text>
</comment>
<evidence type="ECO:0000313" key="5">
    <source>
        <dbReference type="Proteomes" id="UP000002171"/>
    </source>
</evidence>
<evidence type="ECO:0000313" key="4">
    <source>
        <dbReference type="EMBL" id="EAR60515.1"/>
    </source>
</evidence>
<name>A0A7U8C5K1_NEPCE</name>
<dbReference type="PANTHER" id="PTHR43000">
    <property type="entry name" value="DTDP-D-GLUCOSE 4,6-DEHYDRATASE-RELATED"/>
    <property type="match status" value="1"/>
</dbReference>
<reference evidence="4 5" key="1">
    <citation type="submission" date="2006-02" db="EMBL/GenBank/DDBJ databases">
        <authorList>
            <person name="Pinhassi J."/>
            <person name="Pedros-Alio C."/>
            <person name="Ferriera S."/>
            <person name="Johnson J."/>
            <person name="Kravitz S."/>
            <person name="Halpern A."/>
            <person name="Remington K."/>
            <person name="Beeson K."/>
            <person name="Tran B."/>
            <person name="Rogers Y.-H."/>
            <person name="Friedman R."/>
            <person name="Venter J.C."/>
        </authorList>
    </citation>
    <scope>NUCLEOTIDE SEQUENCE [LARGE SCALE GENOMIC DNA]</scope>
    <source>
        <strain evidence="4 5">MED92</strain>
    </source>
</reference>
<dbReference type="OrthoDB" id="9801056at2"/>